<comment type="caution">
    <text evidence="6">The sequence shown here is derived from an EMBL/GenBank/DDBJ whole genome shotgun (WGS) entry which is preliminary data.</text>
</comment>
<dbReference type="Gene3D" id="3.40.190.10">
    <property type="entry name" value="Periplasmic binding protein-like II"/>
    <property type="match status" value="2"/>
</dbReference>
<evidence type="ECO:0000313" key="7">
    <source>
        <dbReference type="Proteomes" id="UP000319732"/>
    </source>
</evidence>
<dbReference type="SUPFAM" id="SSF46785">
    <property type="entry name" value="Winged helix' DNA-binding domain"/>
    <property type="match status" value="1"/>
</dbReference>
<keyword evidence="7" id="KW-1185">Reference proteome</keyword>
<feature type="domain" description="HTH lysR-type" evidence="5">
    <location>
        <begin position="6"/>
        <end position="63"/>
    </location>
</feature>
<comment type="similarity">
    <text evidence="1">Belongs to the LysR transcriptional regulatory family.</text>
</comment>
<dbReference type="RefSeq" id="WP_142903905.1">
    <property type="nucleotide sequence ID" value="NZ_ML660091.1"/>
</dbReference>
<dbReference type="EMBL" id="VHSG01000008">
    <property type="protein sequence ID" value="TQV81244.1"/>
    <property type="molecule type" value="Genomic_DNA"/>
</dbReference>
<keyword evidence="2" id="KW-0805">Transcription regulation</keyword>
<dbReference type="GO" id="GO:0006351">
    <property type="term" value="P:DNA-templated transcription"/>
    <property type="evidence" value="ECO:0007669"/>
    <property type="project" value="TreeGrafter"/>
</dbReference>
<evidence type="ECO:0000313" key="6">
    <source>
        <dbReference type="EMBL" id="TQV81244.1"/>
    </source>
</evidence>
<keyword evidence="3" id="KW-0238">DNA-binding</keyword>
<evidence type="ECO:0000256" key="3">
    <source>
        <dbReference type="ARBA" id="ARBA00023125"/>
    </source>
</evidence>
<dbReference type="OrthoDB" id="5721010at2"/>
<accession>A0A545TVK7</accession>
<dbReference type="FunFam" id="1.10.10.10:FF:000001">
    <property type="entry name" value="LysR family transcriptional regulator"/>
    <property type="match status" value="1"/>
</dbReference>
<dbReference type="Proteomes" id="UP000319732">
    <property type="component" value="Unassembled WGS sequence"/>
</dbReference>
<dbReference type="SUPFAM" id="SSF53850">
    <property type="entry name" value="Periplasmic binding protein-like II"/>
    <property type="match status" value="1"/>
</dbReference>
<proteinExistence type="inferred from homology"/>
<dbReference type="InterPro" id="IPR000847">
    <property type="entry name" value="LysR_HTH_N"/>
</dbReference>
<dbReference type="InterPro" id="IPR036390">
    <property type="entry name" value="WH_DNA-bd_sf"/>
</dbReference>
<protein>
    <submittedName>
        <fullName evidence="6">LysR family transcriptional regulator</fullName>
    </submittedName>
</protein>
<dbReference type="InterPro" id="IPR005119">
    <property type="entry name" value="LysR_subst-bd"/>
</dbReference>
<name>A0A545TVK7_9GAMM</name>
<dbReference type="GO" id="GO:0003700">
    <property type="term" value="F:DNA-binding transcription factor activity"/>
    <property type="evidence" value="ECO:0007669"/>
    <property type="project" value="InterPro"/>
</dbReference>
<dbReference type="PANTHER" id="PTHR30537:SF20">
    <property type="entry name" value="TRANSCRIPTIONAL REGULATORY PROTEIN"/>
    <property type="match status" value="1"/>
</dbReference>
<dbReference type="Pfam" id="PF03466">
    <property type="entry name" value="LysR_substrate"/>
    <property type="match status" value="1"/>
</dbReference>
<keyword evidence="4" id="KW-0804">Transcription</keyword>
<dbReference type="PANTHER" id="PTHR30537">
    <property type="entry name" value="HTH-TYPE TRANSCRIPTIONAL REGULATOR"/>
    <property type="match status" value="1"/>
</dbReference>
<dbReference type="Pfam" id="PF00126">
    <property type="entry name" value="HTH_1"/>
    <property type="match status" value="1"/>
</dbReference>
<dbReference type="PROSITE" id="PS50931">
    <property type="entry name" value="HTH_LYSR"/>
    <property type="match status" value="1"/>
</dbReference>
<evidence type="ECO:0000259" key="5">
    <source>
        <dbReference type="PROSITE" id="PS50931"/>
    </source>
</evidence>
<dbReference type="Gene3D" id="1.10.10.10">
    <property type="entry name" value="Winged helix-like DNA-binding domain superfamily/Winged helix DNA-binding domain"/>
    <property type="match status" value="1"/>
</dbReference>
<evidence type="ECO:0000256" key="1">
    <source>
        <dbReference type="ARBA" id="ARBA00009437"/>
    </source>
</evidence>
<dbReference type="InterPro" id="IPR036388">
    <property type="entry name" value="WH-like_DNA-bd_sf"/>
</dbReference>
<dbReference type="InterPro" id="IPR058163">
    <property type="entry name" value="LysR-type_TF_proteobact-type"/>
</dbReference>
<evidence type="ECO:0000256" key="4">
    <source>
        <dbReference type="ARBA" id="ARBA00023163"/>
    </source>
</evidence>
<evidence type="ECO:0000256" key="2">
    <source>
        <dbReference type="ARBA" id="ARBA00023015"/>
    </source>
</evidence>
<dbReference type="GO" id="GO:0043565">
    <property type="term" value="F:sequence-specific DNA binding"/>
    <property type="evidence" value="ECO:0007669"/>
    <property type="project" value="TreeGrafter"/>
</dbReference>
<gene>
    <name evidence="6" type="ORF">FKG94_09075</name>
</gene>
<reference evidence="6 7" key="1">
    <citation type="submission" date="2019-06" db="EMBL/GenBank/DDBJ databases">
        <title>Whole genome sequence for Cellvibrionaceae sp. R142.</title>
        <authorList>
            <person name="Wang G."/>
        </authorList>
    </citation>
    <scope>NUCLEOTIDE SEQUENCE [LARGE SCALE GENOMIC DNA]</scope>
    <source>
        <strain evidence="6 7">R142</strain>
    </source>
</reference>
<dbReference type="AlphaFoldDB" id="A0A545TVK7"/>
<sequence>MQTTKVTIDELVLFNAIVANGSFSRAADSLNLAASVVSRSLKRLETKLGSSLLNRTTRNISLTQEGQWLFDRAAGIIAGINAIEAHFLEETGRPRGIVRVDAATPFTLHAIAPLIAGFNERYPDITVVLESSESTINLIERKVDIAVRIGELESSSLTARKIGDTYRGIYAAPGYIERRGVPGSAADLRDHCCLGFTKPEKLNTWPVLGPDKTPLAVTPAVLADSGESLRQLALQGNGIACLSAFTVRRDVKAGRLIPLLKNKLLDMPIPVSLVYYADNAASERVRSLIDYIAEHIDLCGQNNDTNQTPQMY</sequence>
<organism evidence="6 7">
    <name type="scientific">Exilibacterium tricleocarpae</name>
    <dbReference type="NCBI Taxonomy" id="2591008"/>
    <lineage>
        <taxon>Bacteria</taxon>
        <taxon>Pseudomonadati</taxon>
        <taxon>Pseudomonadota</taxon>
        <taxon>Gammaproteobacteria</taxon>
        <taxon>Cellvibrionales</taxon>
        <taxon>Cellvibrionaceae</taxon>
        <taxon>Exilibacterium</taxon>
    </lineage>
</organism>